<name>A0AAN5CTG5_9BILA</name>
<gene>
    <name evidence="1" type="ORF">PMAYCL1PPCAC_20477</name>
</gene>
<accession>A0AAN5CTG5</accession>
<organism evidence="1 2">
    <name type="scientific">Pristionchus mayeri</name>
    <dbReference type="NCBI Taxonomy" id="1317129"/>
    <lineage>
        <taxon>Eukaryota</taxon>
        <taxon>Metazoa</taxon>
        <taxon>Ecdysozoa</taxon>
        <taxon>Nematoda</taxon>
        <taxon>Chromadorea</taxon>
        <taxon>Rhabditida</taxon>
        <taxon>Rhabditina</taxon>
        <taxon>Diplogasteromorpha</taxon>
        <taxon>Diplogasteroidea</taxon>
        <taxon>Neodiplogasteridae</taxon>
        <taxon>Pristionchus</taxon>
    </lineage>
</organism>
<proteinExistence type="predicted"/>
<dbReference type="AlphaFoldDB" id="A0AAN5CTG5"/>
<evidence type="ECO:0000313" key="2">
    <source>
        <dbReference type="Proteomes" id="UP001328107"/>
    </source>
</evidence>
<sequence length="140" mass="16267">NIDRIVDFVGYENGVVTLVGEVKLNETTRRFLATVVLPKIYIHKISPKKNITKFVKTFNELTLGKLKKNSDGETIQDYEKTKDEVFGCDDFKYIKKPLEFLLLVEREMKSISIMEKNTLDYDPNKSGGIEHCRLYLHTFD</sequence>
<evidence type="ECO:0000313" key="1">
    <source>
        <dbReference type="EMBL" id="GMR50282.1"/>
    </source>
</evidence>
<dbReference type="EMBL" id="BTRK01000004">
    <property type="protein sequence ID" value="GMR50282.1"/>
    <property type="molecule type" value="Genomic_DNA"/>
</dbReference>
<keyword evidence="2" id="KW-1185">Reference proteome</keyword>
<reference evidence="2" key="1">
    <citation type="submission" date="2022-10" db="EMBL/GenBank/DDBJ databases">
        <title>Genome assembly of Pristionchus species.</title>
        <authorList>
            <person name="Yoshida K."/>
            <person name="Sommer R.J."/>
        </authorList>
    </citation>
    <scope>NUCLEOTIDE SEQUENCE [LARGE SCALE GENOMIC DNA]</scope>
    <source>
        <strain evidence="2">RS5460</strain>
    </source>
</reference>
<protein>
    <submittedName>
        <fullName evidence="1">Uncharacterized protein</fullName>
    </submittedName>
</protein>
<feature type="non-terminal residue" evidence="1">
    <location>
        <position position="140"/>
    </location>
</feature>
<dbReference type="Proteomes" id="UP001328107">
    <property type="component" value="Unassembled WGS sequence"/>
</dbReference>
<feature type="non-terminal residue" evidence="1">
    <location>
        <position position="1"/>
    </location>
</feature>
<comment type="caution">
    <text evidence="1">The sequence shown here is derived from an EMBL/GenBank/DDBJ whole genome shotgun (WGS) entry which is preliminary data.</text>
</comment>